<dbReference type="PRINTS" id="PR01002">
    <property type="entry name" value="FLGFLGJ"/>
</dbReference>
<evidence type="ECO:0000313" key="5">
    <source>
        <dbReference type="EMBL" id="AFT82042.1"/>
    </source>
</evidence>
<accession>K0DEG6</accession>
<keyword evidence="2" id="KW-0378">Hydrolase</keyword>
<dbReference type="PANTHER" id="PTHR33308">
    <property type="entry name" value="PEPTIDOGLYCAN HYDROLASE FLGJ"/>
    <property type="match status" value="1"/>
</dbReference>
<keyword evidence="3" id="KW-1133">Transmembrane helix</keyword>
<evidence type="ECO:0000256" key="1">
    <source>
        <dbReference type="ARBA" id="ARBA00010266"/>
    </source>
</evidence>
<evidence type="ECO:0000256" key="3">
    <source>
        <dbReference type="SAM" id="Phobius"/>
    </source>
</evidence>
<protein>
    <submittedName>
        <fullName evidence="5">N-acetyl muramidase</fullName>
    </submittedName>
</protein>
<proteinExistence type="inferred from homology"/>
<dbReference type="EMBL" id="CP003851">
    <property type="protein sequence ID" value="AFT82042.1"/>
    <property type="molecule type" value="Genomic_DNA"/>
</dbReference>
<dbReference type="PANTHER" id="PTHR33308:SF10">
    <property type="entry name" value="EXO-GLUCOSAMINIDASE LYTG"/>
    <property type="match status" value="1"/>
</dbReference>
<dbReference type="InterPro" id="IPR051056">
    <property type="entry name" value="Glycosyl_Hydrolase_73"/>
</dbReference>
<organism evidence="5 6">
    <name type="scientific">Leuconostoc carnosum (strain JB16)</name>
    <dbReference type="NCBI Taxonomy" id="1229758"/>
    <lineage>
        <taxon>Bacteria</taxon>
        <taxon>Bacillati</taxon>
        <taxon>Bacillota</taxon>
        <taxon>Bacilli</taxon>
        <taxon>Lactobacillales</taxon>
        <taxon>Lactobacillaceae</taxon>
        <taxon>Leuconostoc</taxon>
    </lineage>
</organism>
<dbReference type="Gene3D" id="4.10.80.30">
    <property type="entry name" value="DNA polymerase, domain 6"/>
    <property type="match status" value="1"/>
</dbReference>
<dbReference type="KEGG" id="lcn:C270_05665"/>
<comment type="similarity">
    <text evidence="1">Belongs to the glycosyl hydrolase 73 family.</text>
</comment>
<evidence type="ECO:0000259" key="4">
    <source>
        <dbReference type="SMART" id="SM00047"/>
    </source>
</evidence>
<keyword evidence="3" id="KW-0472">Membrane</keyword>
<feature type="domain" description="Mannosyl-glycoprotein endo-beta-N-acetylglucosamidase-like" evidence="4">
    <location>
        <begin position="55"/>
        <end position="211"/>
    </location>
</feature>
<sequence>MMAKKRRKRSKKQLKKLKKLNFWILVSSIIILAILATFVSQTVIYERQQTVKKGDMTRENKIAWINQLAPYARQLQEKYGVIASISIAQAILESDWNTSTLASKYNNLYGIKADAGQKSVVLPTQEFENGQWVTIQGRFAAYDSWQDSMKAHAKLLYHGTSWNSAQYQHVLAAKDYKAAAVALTQDGYATDPTYAKKLIDVIQEWHLSRFDVPQK</sequence>
<dbReference type="Proteomes" id="UP000006299">
    <property type="component" value="Chromosome"/>
</dbReference>
<gene>
    <name evidence="5" type="ordered locus">C270_05665</name>
</gene>
<dbReference type="STRING" id="1229758.C270_05665"/>
<feature type="transmembrane region" description="Helical" evidence="3">
    <location>
        <begin position="20"/>
        <end position="39"/>
    </location>
</feature>
<dbReference type="AlphaFoldDB" id="K0DEG6"/>
<dbReference type="InterPro" id="IPR002901">
    <property type="entry name" value="MGlyc_endo_b_GlcNAc-like_dom"/>
</dbReference>
<dbReference type="PATRIC" id="fig|1229758.3.peg.1135"/>
<dbReference type="eggNOG" id="COG1705">
    <property type="taxonomic scope" value="Bacteria"/>
</dbReference>
<reference evidence="5 6" key="1">
    <citation type="journal article" date="2012" name="J. Bacteriol.">
        <title>Complete genome sequence of Leuconostoc carnosum strain JB16, isolated from Kimchi.</title>
        <authorList>
            <person name="Jung J.Y."/>
            <person name="Lee S.H."/>
            <person name="Jeon C.O."/>
        </authorList>
    </citation>
    <scope>NUCLEOTIDE SEQUENCE [LARGE SCALE GENOMIC DNA]</scope>
    <source>
        <strain evidence="5 6">JB16</strain>
    </source>
</reference>
<dbReference type="SMART" id="SM00047">
    <property type="entry name" value="LYZ2"/>
    <property type="match status" value="1"/>
</dbReference>
<name>K0DEG6_LEUCJ</name>
<dbReference type="HOGENOM" id="CLU_013771_0_0_9"/>
<dbReference type="GO" id="GO:0004040">
    <property type="term" value="F:amidase activity"/>
    <property type="evidence" value="ECO:0007669"/>
    <property type="project" value="InterPro"/>
</dbReference>
<keyword evidence="6" id="KW-1185">Reference proteome</keyword>
<dbReference type="Gene3D" id="1.10.530.10">
    <property type="match status" value="1"/>
</dbReference>
<evidence type="ECO:0000256" key="2">
    <source>
        <dbReference type="ARBA" id="ARBA00022801"/>
    </source>
</evidence>
<evidence type="ECO:0000313" key="6">
    <source>
        <dbReference type="Proteomes" id="UP000006299"/>
    </source>
</evidence>
<keyword evidence="3" id="KW-0812">Transmembrane</keyword>
<dbReference type="Pfam" id="PF01832">
    <property type="entry name" value="Glucosaminidase"/>
    <property type="match status" value="1"/>
</dbReference>